<organism evidence="2 3">
    <name type="scientific">Aestuariispira insulae</name>
    <dbReference type="NCBI Taxonomy" id="1461337"/>
    <lineage>
        <taxon>Bacteria</taxon>
        <taxon>Pseudomonadati</taxon>
        <taxon>Pseudomonadota</taxon>
        <taxon>Alphaproteobacteria</taxon>
        <taxon>Rhodospirillales</taxon>
        <taxon>Kiloniellaceae</taxon>
        <taxon>Aestuariispira</taxon>
    </lineage>
</organism>
<dbReference type="Proteomes" id="UP000256845">
    <property type="component" value="Unassembled WGS sequence"/>
</dbReference>
<feature type="domain" description="DUF6984" evidence="1">
    <location>
        <begin position="1"/>
        <end position="67"/>
    </location>
</feature>
<dbReference type="InterPro" id="IPR054253">
    <property type="entry name" value="DUF6984"/>
</dbReference>
<protein>
    <recommendedName>
        <fullName evidence="1">DUF6984 domain-containing protein</fullName>
    </recommendedName>
</protein>
<dbReference type="AlphaFoldDB" id="A0A3D9HRG6"/>
<evidence type="ECO:0000259" key="1">
    <source>
        <dbReference type="Pfam" id="PF22480"/>
    </source>
</evidence>
<evidence type="ECO:0000313" key="3">
    <source>
        <dbReference type="Proteomes" id="UP000256845"/>
    </source>
</evidence>
<accession>A0A3D9HRG6</accession>
<dbReference type="Pfam" id="PF22480">
    <property type="entry name" value="DUF6984"/>
    <property type="match status" value="1"/>
</dbReference>
<comment type="caution">
    <text evidence="2">The sequence shown here is derived from an EMBL/GenBank/DDBJ whole genome shotgun (WGS) entry which is preliminary data.</text>
</comment>
<name>A0A3D9HRG6_9PROT</name>
<dbReference type="OrthoDB" id="1050330at2"/>
<dbReference type="EMBL" id="QRDW01000002">
    <property type="protein sequence ID" value="RED52103.1"/>
    <property type="molecule type" value="Genomic_DNA"/>
</dbReference>
<reference evidence="2 3" key="1">
    <citation type="submission" date="2018-07" db="EMBL/GenBank/DDBJ databases">
        <title>Genomic Encyclopedia of Type Strains, Phase III (KMG-III): the genomes of soil and plant-associated and newly described type strains.</title>
        <authorList>
            <person name="Whitman W."/>
        </authorList>
    </citation>
    <scope>NUCLEOTIDE SEQUENCE [LARGE SCALE GENOMIC DNA]</scope>
    <source>
        <strain evidence="2 3">CECT 8488</strain>
    </source>
</reference>
<keyword evidence="3" id="KW-1185">Reference proteome</keyword>
<proteinExistence type="predicted"/>
<gene>
    <name evidence="2" type="ORF">DFP90_102121</name>
</gene>
<sequence>MDDGGMGSLLFDPDCPEERRLGEQISEGVFFDIDGVEVSVALNVDNLGALYELDVWKVTFEKTIQLPDDIREFKVTGPVR</sequence>
<evidence type="ECO:0000313" key="2">
    <source>
        <dbReference type="EMBL" id="RED52103.1"/>
    </source>
</evidence>